<name>A0A6I4TQX1_9SPHN</name>
<reference evidence="2 3" key="1">
    <citation type="submission" date="2019-12" db="EMBL/GenBank/DDBJ databases">
        <title>Genomic-based taxomic classification of the family Erythrobacteraceae.</title>
        <authorList>
            <person name="Xu L."/>
        </authorList>
    </citation>
    <scope>NUCLEOTIDE SEQUENCE [LARGE SCALE GENOMIC DNA]</scope>
    <source>
        <strain evidence="2 3">S36</strain>
    </source>
</reference>
<comment type="caution">
    <text evidence="2">The sequence shown here is derived from an EMBL/GenBank/DDBJ whole genome shotgun (WGS) entry which is preliminary data.</text>
</comment>
<dbReference type="AlphaFoldDB" id="A0A6I4TQX1"/>
<dbReference type="OrthoDB" id="282960at2"/>
<dbReference type="EMBL" id="WTYJ01000001">
    <property type="protein sequence ID" value="MXO98296.1"/>
    <property type="molecule type" value="Genomic_DNA"/>
</dbReference>
<protein>
    <submittedName>
        <fullName evidence="2">DUF2239 family protein</fullName>
    </submittedName>
</protein>
<accession>A0A6I4TQX1</accession>
<feature type="region of interest" description="Disordered" evidence="1">
    <location>
        <begin position="162"/>
        <end position="182"/>
    </location>
</feature>
<gene>
    <name evidence="2" type="ORF">GRI97_04770</name>
</gene>
<organism evidence="2 3">
    <name type="scientific">Croceibacterium xixiisoli</name>
    <dbReference type="NCBI Taxonomy" id="1476466"/>
    <lineage>
        <taxon>Bacteria</taxon>
        <taxon>Pseudomonadati</taxon>
        <taxon>Pseudomonadota</taxon>
        <taxon>Alphaproteobacteria</taxon>
        <taxon>Sphingomonadales</taxon>
        <taxon>Erythrobacteraceae</taxon>
        <taxon>Croceibacterium</taxon>
    </lineage>
</organism>
<evidence type="ECO:0000313" key="3">
    <source>
        <dbReference type="Proteomes" id="UP000469430"/>
    </source>
</evidence>
<sequence length="182" mass="19827">MAFTVFFKSEILARGTADQIAAPMRALQPLARSSDLLVFDDETGRQVDIDLQPDTEVPRGRGRPALGVKAREVTLLPRHWDWLNAQRGGASAALRRLVDDARAQARSPEQARDAAYRFLSAIAGDLLGFEDAVRELYAGNLVGYDHFAQAWPPAIRDHGRAMGWPDLSGSGTGPATGMENSQ</sequence>
<dbReference type="Pfam" id="PF09998">
    <property type="entry name" value="DUF2239"/>
    <property type="match status" value="1"/>
</dbReference>
<evidence type="ECO:0000313" key="2">
    <source>
        <dbReference type="EMBL" id="MXO98296.1"/>
    </source>
</evidence>
<keyword evidence="3" id="KW-1185">Reference proteome</keyword>
<dbReference type="RefSeq" id="WP_161389949.1">
    <property type="nucleotide sequence ID" value="NZ_JBHSCP010000001.1"/>
</dbReference>
<dbReference type="InterPro" id="IPR018715">
    <property type="entry name" value="DUF2239"/>
</dbReference>
<evidence type="ECO:0000256" key="1">
    <source>
        <dbReference type="SAM" id="MobiDB-lite"/>
    </source>
</evidence>
<proteinExistence type="predicted"/>
<dbReference type="Proteomes" id="UP000469430">
    <property type="component" value="Unassembled WGS sequence"/>
</dbReference>